<dbReference type="Proteomes" id="UP000821845">
    <property type="component" value="Chromosome 1"/>
</dbReference>
<comment type="caution">
    <text evidence="1">The sequence shown here is derived from an EMBL/GenBank/DDBJ whole genome shotgun (WGS) entry which is preliminary data.</text>
</comment>
<protein>
    <submittedName>
        <fullName evidence="1">Uncharacterized protein</fullName>
    </submittedName>
</protein>
<organism evidence="1 2">
    <name type="scientific">Hyalomma asiaticum</name>
    <name type="common">Tick</name>
    <dbReference type="NCBI Taxonomy" id="266040"/>
    <lineage>
        <taxon>Eukaryota</taxon>
        <taxon>Metazoa</taxon>
        <taxon>Ecdysozoa</taxon>
        <taxon>Arthropoda</taxon>
        <taxon>Chelicerata</taxon>
        <taxon>Arachnida</taxon>
        <taxon>Acari</taxon>
        <taxon>Parasitiformes</taxon>
        <taxon>Ixodida</taxon>
        <taxon>Ixodoidea</taxon>
        <taxon>Ixodidae</taxon>
        <taxon>Hyalomminae</taxon>
        <taxon>Hyalomma</taxon>
    </lineage>
</organism>
<reference evidence="1" key="1">
    <citation type="submission" date="2020-05" db="EMBL/GenBank/DDBJ databases">
        <title>Large-scale comparative analyses of tick genomes elucidate their genetic diversity and vector capacities.</title>
        <authorList>
            <person name="Jia N."/>
            <person name="Wang J."/>
            <person name="Shi W."/>
            <person name="Du L."/>
            <person name="Sun Y."/>
            <person name="Zhan W."/>
            <person name="Jiang J."/>
            <person name="Wang Q."/>
            <person name="Zhang B."/>
            <person name="Ji P."/>
            <person name="Sakyi L.B."/>
            <person name="Cui X."/>
            <person name="Yuan T."/>
            <person name="Jiang B."/>
            <person name="Yang W."/>
            <person name="Lam T.T.-Y."/>
            <person name="Chang Q."/>
            <person name="Ding S."/>
            <person name="Wang X."/>
            <person name="Zhu J."/>
            <person name="Ruan X."/>
            <person name="Zhao L."/>
            <person name="Wei J."/>
            <person name="Que T."/>
            <person name="Du C."/>
            <person name="Cheng J."/>
            <person name="Dai P."/>
            <person name="Han X."/>
            <person name="Huang E."/>
            <person name="Gao Y."/>
            <person name="Liu J."/>
            <person name="Shao H."/>
            <person name="Ye R."/>
            <person name="Li L."/>
            <person name="Wei W."/>
            <person name="Wang X."/>
            <person name="Wang C."/>
            <person name="Yang T."/>
            <person name="Huo Q."/>
            <person name="Li W."/>
            <person name="Guo W."/>
            <person name="Chen H."/>
            <person name="Zhou L."/>
            <person name="Ni X."/>
            <person name="Tian J."/>
            <person name="Zhou Y."/>
            <person name="Sheng Y."/>
            <person name="Liu T."/>
            <person name="Pan Y."/>
            <person name="Xia L."/>
            <person name="Li J."/>
            <person name="Zhao F."/>
            <person name="Cao W."/>
        </authorList>
    </citation>
    <scope>NUCLEOTIDE SEQUENCE</scope>
    <source>
        <strain evidence="1">Hyas-2018</strain>
    </source>
</reference>
<dbReference type="EMBL" id="CM023481">
    <property type="protein sequence ID" value="KAH6948017.1"/>
    <property type="molecule type" value="Genomic_DNA"/>
</dbReference>
<proteinExistence type="predicted"/>
<evidence type="ECO:0000313" key="1">
    <source>
        <dbReference type="EMBL" id="KAH6948017.1"/>
    </source>
</evidence>
<name>A0ACB7TKD1_HYAAI</name>
<sequence length="157" mass="17020">MLSLCQFSPCTNLPPIYSISKAHDIGDRDPLDDSDGHPKGVSNRNLFRRVVTSGAAAKKILSACGGEHALGRSEAPLTWGPGPSAVMVLADRVKSWRRRVILAARRHPAGRGGAAIVAAVRWTRSRPETLAGGADVRMRRDRAGVVDRHWRRCVSHG</sequence>
<keyword evidence="2" id="KW-1185">Reference proteome</keyword>
<gene>
    <name evidence="1" type="ORF">HPB50_022455</name>
</gene>
<accession>A0ACB7TKD1</accession>
<evidence type="ECO:0000313" key="2">
    <source>
        <dbReference type="Proteomes" id="UP000821845"/>
    </source>
</evidence>